<organism evidence="1 2">
    <name type="scientific">Monopterus albus</name>
    <name type="common">Swamp eel</name>
    <dbReference type="NCBI Taxonomy" id="43700"/>
    <lineage>
        <taxon>Eukaryota</taxon>
        <taxon>Metazoa</taxon>
        <taxon>Chordata</taxon>
        <taxon>Craniata</taxon>
        <taxon>Vertebrata</taxon>
        <taxon>Euteleostomi</taxon>
        <taxon>Actinopterygii</taxon>
        <taxon>Neopterygii</taxon>
        <taxon>Teleostei</taxon>
        <taxon>Neoteleostei</taxon>
        <taxon>Acanthomorphata</taxon>
        <taxon>Anabantaria</taxon>
        <taxon>Synbranchiformes</taxon>
        <taxon>Synbranchidae</taxon>
        <taxon>Monopterus</taxon>
    </lineage>
</organism>
<dbReference type="PANTHER" id="PTHR33480:SF5">
    <property type="entry name" value="SI:DKEY-51D8.9"/>
    <property type="match status" value="1"/>
</dbReference>
<proteinExistence type="predicted"/>
<dbReference type="Proteomes" id="UP000261600">
    <property type="component" value="Unplaced"/>
</dbReference>
<reference evidence="1" key="1">
    <citation type="submission" date="2025-08" db="UniProtKB">
        <authorList>
            <consortium name="Ensembl"/>
        </authorList>
    </citation>
    <scope>IDENTIFICATION</scope>
</reference>
<accession>A0A3Q3JEZ2</accession>
<evidence type="ECO:0000313" key="1">
    <source>
        <dbReference type="Ensembl" id="ENSMALP00000015275.1"/>
    </source>
</evidence>
<sequence>MCLLSTSKLCHQTFEQLCRKGNYYHNIEVLQKGEGEIVTYRQPSKHANAEDYLPCICYGFSIKDELWKHEKWCCKTVVESEVKSQKKEDGLCHCCLLPQNSKDIPQIQVLESAEEQLSSIGELFELMLGSTKPNRQFDIQEGGK</sequence>
<dbReference type="PANTHER" id="PTHR33480">
    <property type="entry name" value="SET DOMAIN-CONTAINING PROTEIN-RELATED"/>
    <property type="match status" value="1"/>
</dbReference>
<protein>
    <submittedName>
        <fullName evidence="1">Uncharacterized protein</fullName>
    </submittedName>
</protein>
<dbReference type="Ensembl" id="ENSMALT00000015588.1">
    <property type="protein sequence ID" value="ENSMALP00000015275.1"/>
    <property type="gene ID" value="ENSMALG00000010724.1"/>
</dbReference>
<keyword evidence="2" id="KW-1185">Reference proteome</keyword>
<dbReference type="AlphaFoldDB" id="A0A3Q3JEZ2"/>
<name>A0A3Q3JEZ2_MONAL</name>
<reference evidence="1" key="2">
    <citation type="submission" date="2025-09" db="UniProtKB">
        <authorList>
            <consortium name="Ensembl"/>
        </authorList>
    </citation>
    <scope>IDENTIFICATION</scope>
</reference>
<evidence type="ECO:0000313" key="2">
    <source>
        <dbReference type="Proteomes" id="UP000261600"/>
    </source>
</evidence>